<evidence type="ECO:0000313" key="4">
    <source>
        <dbReference type="Proteomes" id="UP000070720"/>
    </source>
</evidence>
<name>A0A098DHB8_GIBZE</name>
<feature type="compositionally biased region" description="Polar residues" evidence="1">
    <location>
        <begin position="58"/>
        <end position="68"/>
    </location>
</feature>
<evidence type="ECO:0000313" key="2">
    <source>
        <dbReference type="EMBL" id="CEF77341.1"/>
    </source>
</evidence>
<evidence type="ECO:0000256" key="1">
    <source>
        <dbReference type="SAM" id="MobiDB-lite"/>
    </source>
</evidence>
<dbReference type="Proteomes" id="UP000070720">
    <property type="component" value="Chromosome 2"/>
</dbReference>
<feature type="compositionally biased region" description="Basic and acidic residues" evidence="1">
    <location>
        <begin position="1"/>
        <end position="14"/>
    </location>
</feature>
<accession>A0A0E0S1G6</accession>
<reference evidence="3 4" key="1">
    <citation type="journal article" date="2007" name="Science">
        <title>The Fusarium graminearum genome reveals a link between localized polymorphism and pathogen specialization.</title>
        <authorList>
            <person name="Cuomo C.A."/>
            <person name="Gueldener U."/>
            <person name="Xu J.-R."/>
            <person name="Trail F."/>
            <person name="Turgeon B.G."/>
            <person name="Di Pietro A."/>
            <person name="Walton J.D."/>
            <person name="Ma L.-J."/>
            <person name="Baker S.E."/>
            <person name="Rep M."/>
            <person name="Adam G."/>
            <person name="Antoniw J."/>
            <person name="Baldwin T."/>
            <person name="Calvo S.E."/>
            <person name="Chang Y.-L."/>
            <person name="DeCaprio D."/>
            <person name="Gale L.R."/>
            <person name="Gnerre S."/>
            <person name="Goswami R.S."/>
            <person name="Hammond-Kosack K."/>
            <person name="Harris L.J."/>
            <person name="Hilburn K."/>
            <person name="Kennell J.C."/>
            <person name="Kroken S."/>
            <person name="Magnuson J.K."/>
            <person name="Mannhaupt G."/>
            <person name="Mauceli E.W."/>
            <person name="Mewes H.-W."/>
            <person name="Mitterbauer R."/>
            <person name="Muehlbauer G."/>
            <person name="Muensterkoetter M."/>
            <person name="Nelson D."/>
            <person name="O'Donnell K."/>
            <person name="Ouellet T."/>
            <person name="Qi W."/>
            <person name="Quesneville H."/>
            <person name="Roncero M.I.G."/>
            <person name="Seong K.-Y."/>
            <person name="Tetko I.V."/>
            <person name="Urban M."/>
            <person name="Waalwijk C."/>
            <person name="Ward T.J."/>
            <person name="Yao J."/>
            <person name="Birren B.W."/>
            <person name="Kistler H.C."/>
        </authorList>
    </citation>
    <scope>NUCLEOTIDE SEQUENCE [LARGE SCALE GENOMIC DNA]</scope>
    <source>
        <strain evidence="4">ATCC MYA-4620 / CBS 123657 / FGSC 9075 / NRRL 31084 / PH-1</strain>
        <strain evidence="3">PH-1 / ATCC MYA-4620 / FGSC 9075 / NRRL 31084</strain>
    </source>
</reference>
<feature type="region of interest" description="Disordered" evidence="1">
    <location>
        <begin position="1"/>
        <end position="68"/>
    </location>
</feature>
<accession>A0A098DHB8</accession>
<protein>
    <submittedName>
        <fullName evidence="2">Chromosome 2, complete genome</fullName>
    </submittedName>
</protein>
<reference evidence="3 4" key="2">
    <citation type="journal article" date="2010" name="Nature">
        <title>Comparative genomics reveals mobile pathogenicity chromosomes in Fusarium.</title>
        <authorList>
            <person name="Ma L.J."/>
            <person name="van der Does H.C."/>
            <person name="Borkovich K.A."/>
            <person name="Coleman J.J."/>
            <person name="Daboussi M.J."/>
            <person name="Di Pietro A."/>
            <person name="Dufresne M."/>
            <person name="Freitag M."/>
            <person name="Grabherr M."/>
            <person name="Henrissat B."/>
            <person name="Houterman P.M."/>
            <person name="Kang S."/>
            <person name="Shim W.B."/>
            <person name="Woloshuk C."/>
            <person name="Xie X."/>
            <person name="Xu J.R."/>
            <person name="Antoniw J."/>
            <person name="Baker S.E."/>
            <person name="Bluhm B.H."/>
            <person name="Breakspear A."/>
            <person name="Brown D.W."/>
            <person name="Butchko R.A."/>
            <person name="Chapman S."/>
            <person name="Coulson R."/>
            <person name="Coutinho P.M."/>
            <person name="Danchin E.G."/>
            <person name="Diener A."/>
            <person name="Gale L.R."/>
            <person name="Gardiner D.M."/>
            <person name="Goff S."/>
            <person name="Hammond-Kosack K.E."/>
            <person name="Hilburn K."/>
            <person name="Hua-Van A."/>
            <person name="Jonkers W."/>
            <person name="Kazan K."/>
            <person name="Kodira C.D."/>
            <person name="Koehrsen M."/>
            <person name="Kumar L."/>
            <person name="Lee Y.H."/>
            <person name="Li L."/>
            <person name="Manners J.M."/>
            <person name="Miranda-Saavedra D."/>
            <person name="Mukherjee M."/>
            <person name="Park G."/>
            <person name="Park J."/>
            <person name="Park S.Y."/>
            <person name="Proctor R.H."/>
            <person name="Regev A."/>
            <person name="Ruiz-Roldan M.C."/>
            <person name="Sain D."/>
            <person name="Sakthikumar S."/>
            <person name="Sykes S."/>
            <person name="Schwartz D.C."/>
            <person name="Turgeon B.G."/>
            <person name="Wapinski I."/>
            <person name="Yoder O."/>
            <person name="Young S."/>
            <person name="Zeng Q."/>
            <person name="Zhou S."/>
            <person name="Galagan J."/>
            <person name="Cuomo C.A."/>
            <person name="Kistler H.C."/>
            <person name="Rep M."/>
        </authorList>
    </citation>
    <scope>GENOME REANNOTATION</scope>
    <source>
        <strain evidence="4">ATCC MYA-4620 / CBS 123657 / FGSC 9075 / NRRL 31084 / PH-1</strain>
        <strain evidence="3">PH-1 / ATCC MYA-4620 / FGSC 9075 / NRRL 31084</strain>
    </source>
</reference>
<keyword evidence="4" id="KW-1185">Reference proteome</keyword>
<reference evidence="3" key="4">
    <citation type="submission" date="2017-01" db="UniProtKB">
        <authorList>
            <consortium name="EnsemblFungi"/>
        </authorList>
    </citation>
    <scope>IDENTIFICATION</scope>
    <source>
        <strain evidence="3">PH-1 / ATCC MYA-4620 / FGSC 9075 / NRRL 31084</strain>
    </source>
</reference>
<proteinExistence type="predicted"/>
<sequence>MKRKQDGIVKENEARPLPNGPLGSSDLMDGKRGPRTIRPLYKLARPGPGTPMIRALQRQRQLRMSTRQ</sequence>
<dbReference type="InParanoid" id="A0A098DHB8"/>
<dbReference type="EnsemblFungi" id="CEF77341">
    <property type="protein sequence ID" value="CEF77341"/>
    <property type="gene ID" value="FGRRES_15522"/>
</dbReference>
<reference evidence="2 4" key="3">
    <citation type="journal article" date="2015" name="BMC Genomics">
        <title>The completed genome sequence of the pathogenic ascomycete fungus Fusarium graminearum.</title>
        <authorList>
            <person name="King R."/>
            <person name="Urban M."/>
            <person name="Hammond-Kosack M.C."/>
            <person name="Hassani-Pak K."/>
            <person name="Hammond-Kosack K.E."/>
        </authorList>
    </citation>
    <scope>NUCLEOTIDE SEQUENCE [LARGE SCALE GENOMIC DNA]</scope>
    <source>
        <strain evidence="4">ATCC MYA-4620 / CBS 123657 / FGSC 9075 / NRRL 31084 / PH-1</strain>
        <strain evidence="2">PH-1</strain>
    </source>
</reference>
<dbReference type="VEuPathDB" id="FungiDB:FGRAMPH1_01G11077"/>
<dbReference type="EMBL" id="HG970333">
    <property type="protein sequence ID" value="CEF77341.1"/>
    <property type="molecule type" value="Genomic_DNA"/>
</dbReference>
<evidence type="ECO:0000313" key="3">
    <source>
        <dbReference type="EnsemblFungi" id="CEF77341"/>
    </source>
</evidence>
<organism evidence="2 4">
    <name type="scientific">Gibberella zeae (strain ATCC MYA-4620 / CBS 123657 / FGSC 9075 / NRRL 31084 / PH-1)</name>
    <name type="common">Wheat head blight fungus</name>
    <name type="synonym">Fusarium graminearum</name>
    <dbReference type="NCBI Taxonomy" id="229533"/>
    <lineage>
        <taxon>Eukaryota</taxon>
        <taxon>Fungi</taxon>
        <taxon>Dikarya</taxon>
        <taxon>Ascomycota</taxon>
        <taxon>Pezizomycotina</taxon>
        <taxon>Sordariomycetes</taxon>
        <taxon>Hypocreomycetidae</taxon>
        <taxon>Hypocreales</taxon>
        <taxon>Nectriaceae</taxon>
        <taxon>Fusarium</taxon>
    </lineage>
</organism>
<gene>
    <name evidence="2" type="ORF">FGRAMPH1_01T11077</name>
</gene>
<dbReference type="AlphaFoldDB" id="A0A098DHB8"/>